<sequence length="403" mass="44940">MKQKINKIVLAYSGGLDTSVILRWLVDTYECPVVAFAADLGQGEELEPLVEKAKATGAESIEIKDLREEFVRDFVFPMLRANAVYEGSYLLGTSIARPCIAKSQMELAARTNADAVSHGATGKGNDQVRFELTYLSMNPEIIVIAPWRIWDMRSRTDLLAYAQKRGIPVTSSAEKPYSMDRNMLHLSFEGGILEDPWAEPPETMFVLTVDPRKAPDTPEEITVSFKAGDPVAVDGKVLSPAELLSSLNTVAGRNGVGRVDMVENRYVGMKSRGVYETPGGTVLHAARRALESITLDREVMFLKDEWIPRYASLVYNGYWFAPERRMLQAAIDEAAGAVTGDVRLKLYKGNVTVTGRRSDKSLYDPRFATFEEDRVYTQSDAEGFIRLNALRLRIRSMMEKSST</sequence>
<keyword evidence="7 9" id="KW-0547">Nucleotide-binding</keyword>
<keyword evidence="8 9" id="KW-0067">ATP-binding</keyword>
<comment type="subunit">
    <text evidence="2 9">Homotetramer.</text>
</comment>
<keyword evidence="13" id="KW-1185">Reference proteome</keyword>
<dbReference type="NCBIfam" id="TIGR00032">
    <property type="entry name" value="argG"/>
    <property type="match status" value="1"/>
</dbReference>
<comment type="similarity">
    <text evidence="9">Belongs to the argininosuccinate synthase family. Type 1 subfamily.</text>
</comment>
<comment type="pathway">
    <text evidence="1 9">Amino-acid biosynthesis; L-arginine biosynthesis; L-arginine from L-ornithine and carbamoyl phosphate: step 2/3.</text>
</comment>
<dbReference type="CDD" id="cd01999">
    <property type="entry name" value="ASS"/>
    <property type="match status" value="1"/>
</dbReference>
<evidence type="ECO:0000256" key="7">
    <source>
        <dbReference type="ARBA" id="ARBA00022741"/>
    </source>
</evidence>
<dbReference type="PROSITE" id="PS00564">
    <property type="entry name" value="ARGININOSUCCIN_SYN_1"/>
    <property type="match status" value="1"/>
</dbReference>
<dbReference type="FunFam" id="3.40.50.620:FF:000019">
    <property type="entry name" value="Argininosuccinate synthase"/>
    <property type="match status" value="1"/>
</dbReference>
<dbReference type="Pfam" id="PF20979">
    <property type="entry name" value="Arginosuc_syn_C"/>
    <property type="match status" value="1"/>
</dbReference>
<dbReference type="InterPro" id="IPR023434">
    <property type="entry name" value="Arginosuc_synth_type_1_subfam"/>
</dbReference>
<evidence type="ECO:0000313" key="13">
    <source>
        <dbReference type="Proteomes" id="UP000006055"/>
    </source>
</evidence>
<comment type="catalytic activity">
    <reaction evidence="9">
        <text>L-citrulline + L-aspartate + ATP = 2-(N(omega)-L-arginino)succinate + AMP + diphosphate + H(+)</text>
        <dbReference type="Rhea" id="RHEA:10932"/>
        <dbReference type="ChEBI" id="CHEBI:15378"/>
        <dbReference type="ChEBI" id="CHEBI:29991"/>
        <dbReference type="ChEBI" id="CHEBI:30616"/>
        <dbReference type="ChEBI" id="CHEBI:33019"/>
        <dbReference type="ChEBI" id="CHEBI:57472"/>
        <dbReference type="ChEBI" id="CHEBI:57743"/>
        <dbReference type="ChEBI" id="CHEBI:456215"/>
        <dbReference type="EC" id="6.3.4.5"/>
    </reaction>
</comment>
<protein>
    <recommendedName>
        <fullName evidence="3 9">Argininosuccinate synthase</fullName>
        <ecNumber evidence="3 9">6.3.4.5</ecNumber>
    </recommendedName>
    <alternativeName>
        <fullName evidence="9">Citrulline--aspartate ligase</fullName>
    </alternativeName>
</protein>
<dbReference type="HAMAP" id="MF_00005">
    <property type="entry name" value="Arg_succ_synth_type1"/>
    <property type="match status" value="1"/>
</dbReference>
<dbReference type="AlphaFoldDB" id="I4C852"/>
<evidence type="ECO:0000313" key="12">
    <source>
        <dbReference type="EMBL" id="AFM25743.1"/>
    </source>
</evidence>
<dbReference type="UniPathway" id="UPA00068">
    <property type="reaction ID" value="UER00113"/>
</dbReference>
<dbReference type="PANTHER" id="PTHR11587:SF2">
    <property type="entry name" value="ARGININOSUCCINATE SYNTHASE"/>
    <property type="match status" value="1"/>
</dbReference>
<dbReference type="InterPro" id="IPR024074">
    <property type="entry name" value="AS_cat/multimer_dom_body"/>
</dbReference>
<proteinExistence type="inferred from homology"/>
<name>I4C852_DESTA</name>
<keyword evidence="5 9" id="KW-0436">Ligase</keyword>
<keyword evidence="4 9" id="KW-0055">Arginine biosynthesis</keyword>
<feature type="binding site" evidence="9">
    <location>
        <position position="94"/>
    </location>
    <ligand>
        <name>L-citrulline</name>
        <dbReference type="ChEBI" id="CHEBI:57743"/>
    </ligand>
</feature>
<feature type="binding site" evidence="9">
    <location>
        <position position="89"/>
    </location>
    <ligand>
        <name>L-citrulline</name>
        <dbReference type="ChEBI" id="CHEBI:57743"/>
    </ligand>
</feature>
<dbReference type="HOGENOM" id="CLU_032784_4_2_7"/>
<dbReference type="Gene3D" id="1.20.5.470">
    <property type="entry name" value="Single helix bin"/>
    <property type="match status" value="1"/>
</dbReference>
<feature type="binding site" evidence="9">
    <location>
        <position position="178"/>
    </location>
    <ligand>
        <name>L-citrulline</name>
        <dbReference type="ChEBI" id="CHEBI:57743"/>
    </ligand>
</feature>
<evidence type="ECO:0000259" key="10">
    <source>
        <dbReference type="Pfam" id="PF00764"/>
    </source>
</evidence>
<feature type="binding site" evidence="9">
    <location>
        <position position="129"/>
    </location>
    <ligand>
        <name>L-citrulline</name>
        <dbReference type="ChEBI" id="CHEBI:57743"/>
    </ligand>
</feature>
<dbReference type="OrthoDB" id="9801641at2"/>
<dbReference type="EMBL" id="CP003360">
    <property type="protein sequence ID" value="AFM25743.1"/>
    <property type="molecule type" value="Genomic_DNA"/>
</dbReference>
<dbReference type="PANTHER" id="PTHR11587">
    <property type="entry name" value="ARGININOSUCCINATE SYNTHASE"/>
    <property type="match status" value="1"/>
</dbReference>
<dbReference type="NCBIfam" id="NF001770">
    <property type="entry name" value="PRK00509.1"/>
    <property type="match status" value="1"/>
</dbReference>
<feature type="domain" description="Arginosuccinate synthase-like N-terminal" evidence="10">
    <location>
        <begin position="7"/>
        <end position="168"/>
    </location>
</feature>
<evidence type="ECO:0000256" key="2">
    <source>
        <dbReference type="ARBA" id="ARBA00011881"/>
    </source>
</evidence>
<dbReference type="SUPFAM" id="SSF69864">
    <property type="entry name" value="Argininosuccinate synthetase, C-terminal domain"/>
    <property type="match status" value="1"/>
</dbReference>
<feature type="binding site" evidence="9">
    <location>
        <begin position="11"/>
        <end position="19"/>
    </location>
    <ligand>
        <name>ATP</name>
        <dbReference type="ChEBI" id="CHEBI:30616"/>
    </ligand>
</feature>
<dbReference type="GO" id="GO:0004055">
    <property type="term" value="F:argininosuccinate synthase activity"/>
    <property type="evidence" value="ECO:0007669"/>
    <property type="project" value="UniProtKB-UniRule"/>
</dbReference>
<organism evidence="12 13">
    <name type="scientific">Desulfomonile tiedjei (strain ATCC 49306 / DSM 6799 / DCB-1)</name>
    <dbReference type="NCBI Taxonomy" id="706587"/>
    <lineage>
        <taxon>Bacteria</taxon>
        <taxon>Pseudomonadati</taxon>
        <taxon>Thermodesulfobacteriota</taxon>
        <taxon>Desulfomonilia</taxon>
        <taxon>Desulfomonilales</taxon>
        <taxon>Desulfomonilaceae</taxon>
        <taxon>Desulfomonile</taxon>
    </lineage>
</organism>
<evidence type="ECO:0000256" key="5">
    <source>
        <dbReference type="ARBA" id="ARBA00022598"/>
    </source>
</evidence>
<dbReference type="InterPro" id="IPR048268">
    <property type="entry name" value="Arginosuc_syn_C"/>
</dbReference>
<dbReference type="STRING" id="706587.Desti_3081"/>
<evidence type="ECO:0000256" key="4">
    <source>
        <dbReference type="ARBA" id="ARBA00022571"/>
    </source>
</evidence>
<feature type="binding site" evidence="9">
    <location>
        <position position="125"/>
    </location>
    <ligand>
        <name>L-citrulline</name>
        <dbReference type="ChEBI" id="CHEBI:57743"/>
    </ligand>
</feature>
<keyword evidence="9" id="KW-0963">Cytoplasm</keyword>
<feature type="binding site" evidence="9">
    <location>
        <position position="119"/>
    </location>
    <ligand>
        <name>ATP</name>
        <dbReference type="ChEBI" id="CHEBI:30616"/>
    </ligand>
</feature>
<dbReference type="KEGG" id="dti:Desti_3081"/>
<dbReference type="InterPro" id="IPR048267">
    <property type="entry name" value="Arginosuc_syn_N"/>
</dbReference>
<dbReference type="InterPro" id="IPR001518">
    <property type="entry name" value="Arginosuc_synth"/>
</dbReference>
<evidence type="ECO:0000256" key="1">
    <source>
        <dbReference type="ARBA" id="ARBA00004967"/>
    </source>
</evidence>
<feature type="binding site" evidence="9">
    <location>
        <position position="126"/>
    </location>
    <ligand>
        <name>L-aspartate</name>
        <dbReference type="ChEBI" id="CHEBI:29991"/>
    </ligand>
</feature>
<feature type="binding site" evidence="9">
    <location>
        <position position="275"/>
    </location>
    <ligand>
        <name>L-citrulline</name>
        <dbReference type="ChEBI" id="CHEBI:57743"/>
    </ligand>
</feature>
<feature type="binding site" evidence="9">
    <location>
        <position position="187"/>
    </location>
    <ligand>
        <name>L-citrulline</name>
        <dbReference type="ChEBI" id="CHEBI:57743"/>
    </ligand>
</feature>
<dbReference type="PROSITE" id="PS00565">
    <property type="entry name" value="ARGININOSUCCIN_SYN_2"/>
    <property type="match status" value="1"/>
</dbReference>
<dbReference type="GO" id="GO:0005524">
    <property type="term" value="F:ATP binding"/>
    <property type="evidence" value="ECO:0007669"/>
    <property type="project" value="UniProtKB-UniRule"/>
</dbReference>
<feature type="binding site" evidence="9">
    <location>
        <position position="263"/>
    </location>
    <ligand>
        <name>L-citrulline</name>
        <dbReference type="ChEBI" id="CHEBI:57743"/>
    </ligand>
</feature>
<comment type="subcellular location">
    <subcellularLocation>
        <location evidence="9">Cytoplasm</location>
    </subcellularLocation>
</comment>
<dbReference type="Gene3D" id="3.40.50.620">
    <property type="entry name" value="HUPs"/>
    <property type="match status" value="1"/>
</dbReference>
<evidence type="ECO:0000256" key="8">
    <source>
        <dbReference type="ARBA" id="ARBA00022840"/>
    </source>
</evidence>
<dbReference type="EC" id="6.3.4.5" evidence="3 9"/>
<dbReference type="PATRIC" id="fig|706587.4.peg.3503"/>
<feature type="binding site" evidence="9">
    <location>
        <position position="38"/>
    </location>
    <ligand>
        <name>ATP</name>
        <dbReference type="ChEBI" id="CHEBI:30616"/>
    </ligand>
</feature>
<keyword evidence="6 9" id="KW-0028">Amino-acid biosynthesis</keyword>
<dbReference type="Proteomes" id="UP000006055">
    <property type="component" value="Chromosome"/>
</dbReference>
<gene>
    <name evidence="9" type="primary">argG</name>
    <name evidence="12" type="ordered locus">Desti_3081</name>
</gene>
<dbReference type="SUPFAM" id="SSF52402">
    <property type="entry name" value="Adenine nucleotide alpha hydrolases-like"/>
    <property type="match status" value="1"/>
</dbReference>
<dbReference type="FunFam" id="3.90.1260.10:FF:000007">
    <property type="entry name" value="Argininosuccinate synthase"/>
    <property type="match status" value="1"/>
</dbReference>
<dbReference type="GO" id="GO:0005737">
    <property type="term" value="C:cytoplasm"/>
    <property type="evidence" value="ECO:0007669"/>
    <property type="project" value="UniProtKB-SubCell"/>
</dbReference>
<feature type="domain" description="Arginosuccinate synthase C-terminal" evidence="11">
    <location>
        <begin position="177"/>
        <end position="394"/>
    </location>
</feature>
<dbReference type="GO" id="GO:0000050">
    <property type="term" value="P:urea cycle"/>
    <property type="evidence" value="ECO:0007669"/>
    <property type="project" value="TreeGrafter"/>
</dbReference>
<dbReference type="RefSeq" id="WP_014810880.1">
    <property type="nucleotide sequence ID" value="NC_018025.1"/>
</dbReference>
<evidence type="ECO:0000256" key="9">
    <source>
        <dbReference type="HAMAP-Rule" id="MF_00005"/>
    </source>
</evidence>
<accession>I4C852</accession>
<dbReference type="GO" id="GO:0000053">
    <property type="term" value="P:argininosuccinate metabolic process"/>
    <property type="evidence" value="ECO:0007669"/>
    <property type="project" value="TreeGrafter"/>
</dbReference>
<dbReference type="Gene3D" id="3.90.1260.10">
    <property type="entry name" value="Argininosuccinate synthetase, chain A, domain 2"/>
    <property type="match status" value="1"/>
</dbReference>
<dbReference type="InterPro" id="IPR014729">
    <property type="entry name" value="Rossmann-like_a/b/a_fold"/>
</dbReference>
<dbReference type="InterPro" id="IPR018223">
    <property type="entry name" value="Arginosuc_synth_CS"/>
</dbReference>
<dbReference type="GO" id="GO:0006526">
    <property type="term" value="P:L-arginine biosynthetic process"/>
    <property type="evidence" value="ECO:0007669"/>
    <property type="project" value="UniProtKB-UniRule"/>
</dbReference>
<feature type="binding site" evidence="9">
    <location>
        <position position="121"/>
    </location>
    <ligand>
        <name>L-aspartate</name>
        <dbReference type="ChEBI" id="CHEBI:29991"/>
    </ligand>
</feature>
<evidence type="ECO:0000256" key="6">
    <source>
        <dbReference type="ARBA" id="ARBA00022605"/>
    </source>
</evidence>
<reference evidence="13" key="1">
    <citation type="submission" date="2012-06" db="EMBL/GenBank/DDBJ databases">
        <title>Complete sequence of chromosome of Desulfomonile tiedjei DSM 6799.</title>
        <authorList>
            <person name="Lucas S."/>
            <person name="Copeland A."/>
            <person name="Lapidus A."/>
            <person name="Glavina del Rio T."/>
            <person name="Dalin E."/>
            <person name="Tice H."/>
            <person name="Bruce D."/>
            <person name="Goodwin L."/>
            <person name="Pitluck S."/>
            <person name="Peters L."/>
            <person name="Ovchinnikova G."/>
            <person name="Zeytun A."/>
            <person name="Lu M."/>
            <person name="Kyrpides N."/>
            <person name="Mavromatis K."/>
            <person name="Ivanova N."/>
            <person name="Brettin T."/>
            <person name="Detter J.C."/>
            <person name="Han C."/>
            <person name="Larimer F."/>
            <person name="Land M."/>
            <person name="Hauser L."/>
            <person name="Markowitz V."/>
            <person name="Cheng J.-F."/>
            <person name="Hugenholtz P."/>
            <person name="Woyke T."/>
            <person name="Wu D."/>
            <person name="Spring S."/>
            <person name="Schroeder M."/>
            <person name="Brambilla E."/>
            <person name="Klenk H.-P."/>
            <person name="Eisen J.A."/>
        </authorList>
    </citation>
    <scope>NUCLEOTIDE SEQUENCE [LARGE SCALE GENOMIC DNA]</scope>
    <source>
        <strain evidence="13">ATCC 49306 / DSM 6799 / DCB-1</strain>
    </source>
</reference>
<dbReference type="Pfam" id="PF00764">
    <property type="entry name" value="Arginosuc_synth"/>
    <property type="match status" value="1"/>
</dbReference>
<evidence type="ECO:0000256" key="3">
    <source>
        <dbReference type="ARBA" id="ARBA00012286"/>
    </source>
</evidence>
<feature type="binding site" evidence="9">
    <location>
        <position position="125"/>
    </location>
    <ligand>
        <name>L-aspartate</name>
        <dbReference type="ChEBI" id="CHEBI:29991"/>
    </ligand>
</feature>
<evidence type="ECO:0000259" key="11">
    <source>
        <dbReference type="Pfam" id="PF20979"/>
    </source>
</evidence>
<dbReference type="eggNOG" id="COG0137">
    <property type="taxonomic scope" value="Bacteria"/>
</dbReference>